<dbReference type="InterPro" id="IPR000257">
    <property type="entry name" value="Uroporphyrinogen_deCOase"/>
</dbReference>
<comment type="function">
    <text evidence="7">Catalyzes the decarboxylation of four acetate groups of uroporphyrinogen-III to yield coproporphyrinogen-III.</text>
</comment>
<dbReference type="InterPro" id="IPR038071">
    <property type="entry name" value="UROD/MetE-like_sf"/>
</dbReference>
<proteinExistence type="inferred from homology"/>
<evidence type="ECO:0000313" key="12">
    <source>
        <dbReference type="EMBL" id="EPJ28775.1"/>
    </source>
</evidence>
<evidence type="ECO:0000256" key="6">
    <source>
        <dbReference type="ARBA" id="ARBA00023244"/>
    </source>
</evidence>
<dbReference type="RefSeq" id="WP_006343535.1">
    <property type="nucleotide sequence ID" value="NZ_KE356190.1"/>
</dbReference>
<feature type="binding site" evidence="7">
    <location>
        <position position="194"/>
    </location>
    <ligand>
        <name>substrate</name>
    </ligand>
</feature>
<dbReference type="InterPro" id="IPR006361">
    <property type="entry name" value="Uroporphyrinogen_deCO2ase_HemE"/>
</dbReference>
<gene>
    <name evidence="7 12" type="primary">hemE</name>
    <name evidence="12" type="ORF">CP99DC5_0264</name>
</gene>
<feature type="domain" description="Uroporphyrinogen decarboxylase (URO-D)" evidence="10">
    <location>
        <begin position="16"/>
        <end position="25"/>
    </location>
</feature>
<comment type="subcellular location">
    <subcellularLocation>
        <location evidence="7">Cytoplasm</location>
    </subcellularLocation>
</comment>
<dbReference type="HAMAP" id="MF_00218">
    <property type="entry name" value="URO_D"/>
    <property type="match status" value="1"/>
</dbReference>
<evidence type="ECO:0000256" key="4">
    <source>
        <dbReference type="ARBA" id="ARBA00022793"/>
    </source>
</evidence>
<evidence type="ECO:0000256" key="1">
    <source>
        <dbReference type="ARBA" id="ARBA00004804"/>
    </source>
</evidence>
<dbReference type="GeneID" id="12242515"/>
<name>A0ABN0MQR9_CHLPS</name>
<evidence type="ECO:0000256" key="3">
    <source>
        <dbReference type="ARBA" id="ARBA00012288"/>
    </source>
</evidence>
<dbReference type="PANTHER" id="PTHR21091">
    <property type="entry name" value="METHYLTETRAHYDROFOLATE:HOMOCYSTEINE METHYLTRANSFERASE RELATED"/>
    <property type="match status" value="1"/>
</dbReference>
<dbReference type="GO" id="GO:0004853">
    <property type="term" value="F:uroporphyrinogen decarboxylase activity"/>
    <property type="evidence" value="ECO:0007669"/>
    <property type="project" value="UniProtKB-EC"/>
</dbReference>
<comment type="caution">
    <text evidence="12">The sequence shown here is derived from an EMBL/GenBank/DDBJ whole genome shotgun (WGS) entry which is preliminary data.</text>
</comment>
<keyword evidence="13" id="KW-1185">Reference proteome</keyword>
<dbReference type="EMBL" id="ATLC01000044">
    <property type="protein sequence ID" value="EPJ28775.1"/>
    <property type="molecule type" value="Genomic_DNA"/>
</dbReference>
<feature type="binding site" evidence="7">
    <location>
        <position position="139"/>
    </location>
    <ligand>
        <name>substrate</name>
    </ligand>
</feature>
<comment type="catalytic activity">
    <reaction evidence="7 8">
        <text>uroporphyrinogen III + 4 H(+) = coproporphyrinogen III + 4 CO2</text>
        <dbReference type="Rhea" id="RHEA:19865"/>
        <dbReference type="ChEBI" id="CHEBI:15378"/>
        <dbReference type="ChEBI" id="CHEBI:16526"/>
        <dbReference type="ChEBI" id="CHEBI:57308"/>
        <dbReference type="ChEBI" id="CHEBI:57309"/>
        <dbReference type="EC" id="4.1.1.37"/>
    </reaction>
</comment>
<dbReference type="PROSITE" id="PS00907">
    <property type="entry name" value="UROD_2"/>
    <property type="match status" value="1"/>
</dbReference>
<dbReference type="CDD" id="cd00717">
    <property type="entry name" value="URO-D"/>
    <property type="match status" value="1"/>
</dbReference>
<dbReference type="Pfam" id="PF01208">
    <property type="entry name" value="URO-D"/>
    <property type="match status" value="1"/>
</dbReference>
<evidence type="ECO:0000256" key="8">
    <source>
        <dbReference type="RuleBase" id="RU000554"/>
    </source>
</evidence>
<dbReference type="SUPFAM" id="SSF51726">
    <property type="entry name" value="UROD/MetE-like"/>
    <property type="match status" value="1"/>
</dbReference>
<keyword evidence="4 7" id="KW-0210">Decarboxylase</keyword>
<dbReference type="PROSITE" id="PS00906">
    <property type="entry name" value="UROD_1"/>
    <property type="match status" value="1"/>
</dbReference>
<keyword evidence="5 7" id="KW-0456">Lyase</keyword>
<comment type="pathway">
    <text evidence="1 7 8">Porphyrin-containing compound metabolism; protoporphyrin-IX biosynthesis; coproporphyrinogen-III from 5-aminolevulinate: step 4/4.</text>
</comment>
<evidence type="ECO:0000256" key="9">
    <source>
        <dbReference type="RuleBase" id="RU004169"/>
    </source>
</evidence>
<feature type="binding site" evidence="7">
    <location>
        <position position="309"/>
    </location>
    <ligand>
        <name>substrate</name>
    </ligand>
</feature>
<dbReference type="Gene3D" id="3.20.20.210">
    <property type="match status" value="1"/>
</dbReference>
<comment type="subunit">
    <text evidence="7">Homodimer.</text>
</comment>
<evidence type="ECO:0000256" key="7">
    <source>
        <dbReference type="HAMAP-Rule" id="MF_00218"/>
    </source>
</evidence>
<evidence type="ECO:0000259" key="11">
    <source>
        <dbReference type="PROSITE" id="PS00907"/>
    </source>
</evidence>
<comment type="caution">
    <text evidence="7">Lacks conserved residue(s) required for the propagation of feature annotation.</text>
</comment>
<dbReference type="NCBIfam" id="TIGR01464">
    <property type="entry name" value="hemE"/>
    <property type="match status" value="1"/>
</dbReference>
<evidence type="ECO:0000256" key="2">
    <source>
        <dbReference type="ARBA" id="ARBA00009935"/>
    </source>
</evidence>
<feature type="binding site" evidence="7">
    <location>
        <begin position="21"/>
        <end position="25"/>
    </location>
    <ligand>
        <name>substrate</name>
    </ligand>
</feature>
<organism evidence="12 13">
    <name type="scientific">Chlamydia psittaci 99DC5</name>
    <dbReference type="NCBI Taxonomy" id="1112251"/>
    <lineage>
        <taxon>Bacteria</taxon>
        <taxon>Pseudomonadati</taxon>
        <taxon>Chlamydiota</taxon>
        <taxon>Chlamydiia</taxon>
        <taxon>Chlamydiales</taxon>
        <taxon>Chlamydiaceae</taxon>
        <taxon>Chlamydia/Chlamydophila group</taxon>
        <taxon>Chlamydia</taxon>
    </lineage>
</organism>
<accession>A0ABN0MQR9</accession>
<dbReference type="PANTHER" id="PTHR21091:SF169">
    <property type="entry name" value="UROPORPHYRINOGEN DECARBOXYLASE"/>
    <property type="match status" value="1"/>
</dbReference>
<dbReference type="EC" id="4.1.1.37" evidence="3 7"/>
<comment type="similarity">
    <text evidence="2 7 9">Belongs to the uroporphyrinogen decarboxylase family.</text>
</comment>
<keyword evidence="7" id="KW-0963">Cytoplasm</keyword>
<evidence type="ECO:0000313" key="13">
    <source>
        <dbReference type="Proteomes" id="UP000014627"/>
    </source>
</evidence>
<reference evidence="12 13" key="1">
    <citation type="submission" date="2013-04" db="EMBL/GenBank/DDBJ databases">
        <title>Genome sequence of Chlamydia psittaci 99DC5.</title>
        <authorList>
            <person name="Huot-Creasy H."/>
            <person name="McCracken C.L."/>
            <person name="Humphries M."/>
            <person name="Sachse K."/>
            <person name="Laroucau K."/>
            <person name="Bavoil P."/>
            <person name="Myers G.S."/>
        </authorList>
    </citation>
    <scope>NUCLEOTIDE SEQUENCE [LARGE SCALE GENOMIC DNA]</scope>
    <source>
        <strain evidence="12 13">99DC5</strain>
    </source>
</reference>
<dbReference type="Proteomes" id="UP000014627">
    <property type="component" value="Unassembled WGS sequence"/>
</dbReference>
<keyword evidence="6 7" id="KW-0627">Porphyrin biosynthesis</keyword>
<feature type="domain" description="Uroporphyrinogen decarboxylase (URO-D)" evidence="11">
    <location>
        <begin position="127"/>
        <end position="143"/>
    </location>
</feature>
<feature type="site" description="Transition state stabilizer" evidence="7">
    <location>
        <position position="70"/>
    </location>
</feature>
<evidence type="ECO:0000259" key="10">
    <source>
        <dbReference type="PROSITE" id="PS00906"/>
    </source>
</evidence>
<evidence type="ECO:0000256" key="5">
    <source>
        <dbReference type="ARBA" id="ARBA00023239"/>
    </source>
</evidence>
<sequence>MSKFYDVIKPQASRPPVWFLRQVGRYMPQYRELKGSQTLKAFFHNTDAITEATLLGPSLLKVDAAILFADILSLLDGFNISYDFAPGPQISFSPEEELVFTKDPQDTFSYLLEAIKNLVKRLSVPLIAFAASPFTMACYLLDGGASKDFPRTMAFLYQHPKRFDALLKQLAEGTVIYLKEQIHAGASAIQLFESSSLRLPSALFSRYVTLPNTQLIAQLKNHVSSPISLFCRCFDENFIDLYSTGADTLHPDYHVNLSKIYTSVTDPGSLQGNIDPALFLLPQDQFLNHLEKYLSVLKHQPKYIFNSGHGILPETPLENVQAAVLCLTSISTS</sequence>
<feature type="binding site" evidence="7">
    <location>
        <position position="70"/>
    </location>
    <ligand>
        <name>substrate</name>
    </ligand>
</feature>
<protein>
    <recommendedName>
        <fullName evidence="3 7">Uroporphyrinogen decarboxylase</fullName>
        <shortName evidence="7">UPD</shortName>
        <shortName evidence="7">URO-D</shortName>
        <ecNumber evidence="3 7">4.1.1.37</ecNumber>
    </recommendedName>
</protein>